<accession>A0A2N9W054</accession>
<evidence type="ECO:0000313" key="2">
    <source>
        <dbReference type="Proteomes" id="UP000232163"/>
    </source>
</evidence>
<proteinExistence type="predicted"/>
<comment type="caution">
    <text evidence="1">The sequence shown here is derived from an EMBL/GenBank/DDBJ whole genome shotgun (WGS) entry which is preliminary data.</text>
</comment>
<dbReference type="KEGG" id="pht:BLM14_02415"/>
<dbReference type="Proteomes" id="UP000232163">
    <property type="component" value="Unassembled WGS sequence"/>
</dbReference>
<name>A0A2N9W054_9HYPH</name>
<sequence>MVKYIDVTPAQKRKAAWAAENIAAGKVFKAEHIDYLHDYPTGLVRQQGLPEGWDPECITSDQLMKYALASLQARMERDLNYAAHVLLDLYHNRKDLGVVEWQEAATAEDYLNPKPEGWWYGNDLPDHIRFGRRDDD</sequence>
<dbReference type="EMBL" id="MZMT01000023">
    <property type="protein sequence ID" value="PIO45122.1"/>
    <property type="molecule type" value="Genomic_DNA"/>
</dbReference>
<organism evidence="1 2">
    <name type="scientific">Phyllobacterium zundukense</name>
    <dbReference type="NCBI Taxonomy" id="1867719"/>
    <lineage>
        <taxon>Bacteria</taxon>
        <taxon>Pseudomonadati</taxon>
        <taxon>Pseudomonadota</taxon>
        <taxon>Alphaproteobacteria</taxon>
        <taxon>Hyphomicrobiales</taxon>
        <taxon>Phyllobacteriaceae</taxon>
        <taxon>Phyllobacterium</taxon>
    </lineage>
</organism>
<dbReference type="AlphaFoldDB" id="A0A2N9W054"/>
<gene>
    <name evidence="1" type="ORF">B5P45_08745</name>
</gene>
<dbReference type="RefSeq" id="WP_099997939.1">
    <property type="nucleotide sequence ID" value="NZ_CP017940.1"/>
</dbReference>
<evidence type="ECO:0000313" key="1">
    <source>
        <dbReference type="EMBL" id="PIO45122.1"/>
    </source>
</evidence>
<reference evidence="1 2" key="1">
    <citation type="journal article" date="2017" name="Int J Environ Stud">
        <title>Does the Miocene-Pliocene relict legume Oxytropis triphylla form nitrogen-fixing nodules with a combination of bacterial strains?</title>
        <authorList>
            <person name="Safronova V."/>
            <person name="Belimov A."/>
            <person name="Sazanova A."/>
            <person name="Kuznetsova I."/>
            <person name="Popova J."/>
            <person name="Andronov E."/>
            <person name="Verkhozina A."/>
            <person name="Tikhonovich I."/>
        </authorList>
    </citation>
    <scope>NUCLEOTIDE SEQUENCE [LARGE SCALE GENOMIC DNA]</scope>
    <source>
        <strain evidence="1 2">Tri-38</strain>
    </source>
</reference>
<keyword evidence="2" id="KW-1185">Reference proteome</keyword>
<protein>
    <submittedName>
        <fullName evidence="1">Uncharacterized protein</fullName>
    </submittedName>
</protein>